<keyword evidence="2" id="KW-0175">Coiled coil</keyword>
<dbReference type="Gene3D" id="3.40.50.300">
    <property type="entry name" value="P-loop containing nucleotide triphosphate hydrolases"/>
    <property type="match status" value="2"/>
</dbReference>
<feature type="compositionally biased region" description="Acidic residues" evidence="3">
    <location>
        <begin position="166"/>
        <end position="181"/>
    </location>
</feature>
<evidence type="ECO:0000313" key="6">
    <source>
        <dbReference type="Proteomes" id="UP000002866"/>
    </source>
</evidence>
<dbReference type="Pfam" id="PF00735">
    <property type="entry name" value="Septin"/>
    <property type="match status" value="1"/>
</dbReference>
<evidence type="ECO:0000256" key="2">
    <source>
        <dbReference type="SAM" id="Coils"/>
    </source>
</evidence>
<dbReference type="RefSeq" id="XP_004181510.1">
    <property type="nucleotide sequence ID" value="XM_004181462.1"/>
</dbReference>
<organism evidence="5 6">
    <name type="scientific">Henningerozyma blattae (strain ATCC 34711 / CBS 6284 / DSM 70876 / NBRC 10599 / NRRL Y-10934 / UCD 77-7)</name>
    <name type="common">Yeast</name>
    <name type="synonym">Tetrapisispora blattae</name>
    <dbReference type="NCBI Taxonomy" id="1071380"/>
    <lineage>
        <taxon>Eukaryota</taxon>
        <taxon>Fungi</taxon>
        <taxon>Dikarya</taxon>
        <taxon>Ascomycota</taxon>
        <taxon>Saccharomycotina</taxon>
        <taxon>Saccharomycetes</taxon>
        <taxon>Saccharomycetales</taxon>
        <taxon>Saccharomycetaceae</taxon>
        <taxon>Henningerozyma</taxon>
    </lineage>
</organism>
<dbReference type="PROSITE" id="PS51719">
    <property type="entry name" value="G_SEPTIN"/>
    <property type="match status" value="1"/>
</dbReference>
<dbReference type="InterPro" id="IPR030379">
    <property type="entry name" value="G_SEPTIN_dom"/>
</dbReference>
<evidence type="ECO:0000256" key="1">
    <source>
        <dbReference type="RuleBase" id="RU004560"/>
    </source>
</evidence>
<dbReference type="EMBL" id="HE806322">
    <property type="protein sequence ID" value="CCH61991.1"/>
    <property type="molecule type" value="Genomic_DNA"/>
</dbReference>
<dbReference type="OrthoDB" id="416553at2759"/>
<dbReference type="GO" id="GO:0005525">
    <property type="term" value="F:GTP binding"/>
    <property type="evidence" value="ECO:0007669"/>
    <property type="project" value="UniProtKB-KW"/>
</dbReference>
<reference evidence="5 6" key="1">
    <citation type="journal article" date="2011" name="Proc. Natl. Acad. Sci. U.S.A.">
        <title>Evolutionary erosion of yeast sex chromosomes by mating-type switching accidents.</title>
        <authorList>
            <person name="Gordon J.L."/>
            <person name="Armisen D."/>
            <person name="Proux-Wera E."/>
            <person name="Oheigeartaigh S.S."/>
            <person name="Byrne K.P."/>
            <person name="Wolfe K.H."/>
        </authorList>
    </citation>
    <scope>NUCLEOTIDE SEQUENCE [LARGE SCALE GENOMIC DNA]</scope>
    <source>
        <strain evidence="6">ATCC 34711 / CBS 6284 / DSM 70876 / NBRC 10599 / NRRL Y-10934 / UCD 77-7</strain>
    </source>
</reference>
<evidence type="ECO:0000256" key="3">
    <source>
        <dbReference type="SAM" id="MobiDB-lite"/>
    </source>
</evidence>
<feature type="compositionally biased region" description="Low complexity" evidence="3">
    <location>
        <begin position="439"/>
        <end position="459"/>
    </location>
</feature>
<protein>
    <recommendedName>
        <fullName evidence="4">Septin-type G domain-containing protein</fullName>
    </recommendedName>
</protein>
<dbReference type="eggNOG" id="KOG2655">
    <property type="taxonomic scope" value="Eukaryota"/>
</dbReference>
<feature type="coiled-coil region" evidence="2">
    <location>
        <begin position="561"/>
        <end position="595"/>
    </location>
</feature>
<dbReference type="InterPro" id="IPR027417">
    <property type="entry name" value="P-loop_NTPase"/>
</dbReference>
<keyword evidence="1" id="KW-0342">GTP-binding</keyword>
<dbReference type="HOGENOM" id="CLU_017718_7_4_1"/>
<evidence type="ECO:0000313" key="5">
    <source>
        <dbReference type="EMBL" id="CCH61991.1"/>
    </source>
</evidence>
<accession>I2H6I9</accession>
<dbReference type="InParanoid" id="I2H6I9"/>
<gene>
    <name evidence="5" type="primary">TBLA0G00420</name>
    <name evidence="5" type="ORF">TBLA_0G00420</name>
</gene>
<evidence type="ECO:0000259" key="4">
    <source>
        <dbReference type="PROSITE" id="PS51719"/>
    </source>
</evidence>
<dbReference type="GeneID" id="14497123"/>
<dbReference type="AlphaFoldDB" id="I2H6I9"/>
<comment type="similarity">
    <text evidence="1">Belongs to the TRAFAC class TrmE-Era-EngA-EngB-Septin-like GTPase superfamily. Septin GTPase family.</text>
</comment>
<proteinExistence type="inferred from homology"/>
<sequence length="602" mass="68622">MTVSNPPLQKRRYESKRGVTYSIMLCGANGTGKTTFANNLLETNVFQHRYSLQDNFSSAASPNSTPLLTSILPNSNNSNNNNNRFTPFGSALNGVRVTSPTRSVASKQNSARCSTSTDLLQPLNPADAHIEPGVVLTSTSLDVTSKTIEMADNEGDFFHDVDTDIENEDEDEEDEDEDITSSEESSEKPSSGATPFHLPKRKKENALFHLNLIITHGLGENLDEDEYITEISKHFERQFDLTISEETRINRNPRYKDTRIHVALYFIENTGHGLKEIDIKLMKLLAKYTTVLPIISKADSYTTQELTSLKKFIMKDIEKYNIPIYKFPFDRNFDDKELIKEHQYLSSLQPFAVACSDQKDEDGHYVREYPWGTVPINDQSLFQLIVLKKVLFGSHLQEFKDLTENVLYEKYRVARLTKVGRDVKSIKQRTISNPRIDTTRTSSMTPSTTSSTTSSTVSTATGKYLEHKATDMYHSDSEPSDDETRHYMTPKSSVYYTPETPHADVFENVQDYLKPSDSLVNKPTILRAKNMSKSVPFMLRRDFVASERERLHNLKGMSDTTKDLDLRIRQMELRAKELKLQEQELKRINKLATANVANYNQH</sequence>
<dbReference type="KEGG" id="tbl:TBLA_0G00420"/>
<feature type="region of interest" description="Disordered" evidence="3">
    <location>
        <begin position="436"/>
        <end position="459"/>
    </location>
</feature>
<dbReference type="SUPFAM" id="SSF52540">
    <property type="entry name" value="P-loop containing nucleoside triphosphate hydrolases"/>
    <property type="match status" value="1"/>
</dbReference>
<feature type="domain" description="Septin-type G" evidence="4">
    <location>
        <begin position="17"/>
        <end position="418"/>
    </location>
</feature>
<dbReference type="PANTHER" id="PTHR18884">
    <property type="entry name" value="SEPTIN"/>
    <property type="match status" value="1"/>
</dbReference>
<name>I2H6I9_HENB6</name>
<keyword evidence="6" id="KW-1185">Reference proteome</keyword>
<dbReference type="Proteomes" id="UP000002866">
    <property type="component" value="Chromosome 7"/>
</dbReference>
<dbReference type="STRING" id="1071380.I2H6I9"/>
<feature type="region of interest" description="Disordered" evidence="3">
    <location>
        <begin position="166"/>
        <end position="198"/>
    </location>
</feature>
<keyword evidence="1" id="KW-0547">Nucleotide-binding</keyword>